<dbReference type="RefSeq" id="XP_033588174.1">
    <property type="nucleotide sequence ID" value="XM_033733882.1"/>
</dbReference>
<feature type="transmembrane region" description="Helical" evidence="6">
    <location>
        <begin position="422"/>
        <end position="443"/>
    </location>
</feature>
<feature type="transmembrane region" description="Helical" evidence="6">
    <location>
        <begin position="205"/>
        <end position="223"/>
    </location>
</feature>
<feature type="transmembrane region" description="Helical" evidence="6">
    <location>
        <begin position="455"/>
        <end position="478"/>
    </location>
</feature>
<dbReference type="GO" id="GO:0015606">
    <property type="term" value="F:spermidine transmembrane transporter activity"/>
    <property type="evidence" value="ECO:0007669"/>
    <property type="project" value="TreeGrafter"/>
</dbReference>
<keyword evidence="3 6" id="KW-1133">Transmembrane helix</keyword>
<reference evidence="8" key="1">
    <citation type="journal article" date="2020" name="Stud. Mycol.">
        <title>101 Dothideomycetes genomes: a test case for predicting lifestyles and emergence of pathogens.</title>
        <authorList>
            <person name="Haridas S."/>
            <person name="Albert R."/>
            <person name="Binder M."/>
            <person name="Bloem J."/>
            <person name="Labutti K."/>
            <person name="Salamov A."/>
            <person name="Andreopoulos B."/>
            <person name="Baker S."/>
            <person name="Barry K."/>
            <person name="Bills G."/>
            <person name="Bluhm B."/>
            <person name="Cannon C."/>
            <person name="Castanera R."/>
            <person name="Culley D."/>
            <person name="Daum C."/>
            <person name="Ezra D."/>
            <person name="Gonzalez J."/>
            <person name="Henrissat B."/>
            <person name="Kuo A."/>
            <person name="Liang C."/>
            <person name="Lipzen A."/>
            <person name="Lutzoni F."/>
            <person name="Magnuson J."/>
            <person name="Mondo S."/>
            <person name="Nolan M."/>
            <person name="Ohm R."/>
            <person name="Pangilinan J."/>
            <person name="Park H.-J."/>
            <person name="Ramirez L."/>
            <person name="Alfaro M."/>
            <person name="Sun H."/>
            <person name="Tritt A."/>
            <person name="Yoshinaga Y."/>
            <person name="Zwiers L.-H."/>
            <person name="Turgeon B."/>
            <person name="Goodwin S."/>
            <person name="Spatafora J."/>
            <person name="Crous P."/>
            <person name="Grigoriev I."/>
        </authorList>
    </citation>
    <scope>NUCLEOTIDE SEQUENCE</scope>
    <source>
        <strain evidence="8">CBS 113389</strain>
    </source>
</reference>
<dbReference type="CDD" id="cd17323">
    <property type="entry name" value="MFS_Tpo1_MDR_like"/>
    <property type="match status" value="1"/>
</dbReference>
<evidence type="ECO:0000256" key="6">
    <source>
        <dbReference type="SAM" id="Phobius"/>
    </source>
</evidence>
<dbReference type="AlphaFoldDB" id="A0A6A6PPQ1"/>
<dbReference type="PANTHER" id="PTHR23502:SF38">
    <property type="entry name" value="POLYAMINE TRANSPORTER 4"/>
    <property type="match status" value="1"/>
</dbReference>
<sequence>MDDDEEASIGKAHDAGKWRDDSQDAMSSKEEIVQEADVKMDLPKDEIEIENVIVQPSLTDWDGPDDPENPRNWTYRKKMYHMSVATAIAFLCPFGSSVYTPGHEEVARMFGVSVEIALLPFTFYLLGLSFGPIIAGPSSETFGRRAVYVSALPAMAAFTLGAGFSQNITALTLCRFFAGLFASPGLSIGTAMVSDFLAPEERGGPVAVFITMVQMGPVFGPIIGGYVTEGESWRWTQWVILFGLVFAFALAWFMNESYKTVLLKRRAKQRGLNASITPSKSTLWDAVRYFLTKTITRPIYMMCTEPIVACFDIYNAFNFGILNAFFAAFSWTFETVYGFGIGATGLTYLGQAVGSIAGLIIILVVYRTYWTRESRKAKAAGKANMAPEKRLIIAKIGAPMFPISMFWFGWTARPDIHWISPVIAEGFFSCGNLLIFVCTGLYFTDCYGSLYSASAWSSCTFIRYLAAFGFPLFIVQVYEALGVGWATSLLGFVGVALMPVPFVLHRYGERLRRRSKFSSGE</sequence>
<feature type="compositionally biased region" description="Basic and acidic residues" evidence="5">
    <location>
        <begin position="11"/>
        <end position="31"/>
    </location>
</feature>
<dbReference type="InterPro" id="IPR011701">
    <property type="entry name" value="MFS"/>
</dbReference>
<feature type="region of interest" description="Disordered" evidence="5">
    <location>
        <begin position="1"/>
        <end position="31"/>
    </location>
</feature>
<protein>
    <submittedName>
        <fullName evidence="8">Benomyl/methotrexate resistance protein</fullName>
    </submittedName>
</protein>
<feature type="transmembrane region" description="Helical" evidence="6">
    <location>
        <begin position="391"/>
        <end position="410"/>
    </location>
</feature>
<feature type="transmembrane region" description="Helical" evidence="6">
    <location>
        <begin position="307"/>
        <end position="328"/>
    </location>
</feature>
<keyword evidence="4 6" id="KW-0472">Membrane</keyword>
<evidence type="ECO:0000313" key="9">
    <source>
        <dbReference type="Proteomes" id="UP000799767"/>
    </source>
</evidence>
<feature type="transmembrane region" description="Helical" evidence="6">
    <location>
        <begin position="176"/>
        <end position="198"/>
    </location>
</feature>
<feature type="domain" description="Major facilitator superfamily (MFS) profile" evidence="7">
    <location>
        <begin position="81"/>
        <end position="521"/>
    </location>
</feature>
<feature type="transmembrane region" description="Helical" evidence="6">
    <location>
        <begin position="348"/>
        <end position="370"/>
    </location>
</feature>
<keyword evidence="2 6" id="KW-0812">Transmembrane</keyword>
<evidence type="ECO:0000256" key="2">
    <source>
        <dbReference type="ARBA" id="ARBA00022692"/>
    </source>
</evidence>
<dbReference type="GO" id="GO:0000297">
    <property type="term" value="F:spermine transmembrane transporter activity"/>
    <property type="evidence" value="ECO:0007669"/>
    <property type="project" value="TreeGrafter"/>
</dbReference>
<evidence type="ECO:0000313" key="8">
    <source>
        <dbReference type="EMBL" id="KAF2481604.1"/>
    </source>
</evidence>
<proteinExistence type="predicted"/>
<evidence type="ECO:0000256" key="4">
    <source>
        <dbReference type="ARBA" id="ARBA00023136"/>
    </source>
</evidence>
<dbReference type="InterPro" id="IPR036259">
    <property type="entry name" value="MFS_trans_sf"/>
</dbReference>
<dbReference type="SUPFAM" id="SSF103473">
    <property type="entry name" value="MFS general substrate transporter"/>
    <property type="match status" value="1"/>
</dbReference>
<organism evidence="8 9">
    <name type="scientific">Neohortaea acidophila</name>
    <dbReference type="NCBI Taxonomy" id="245834"/>
    <lineage>
        <taxon>Eukaryota</taxon>
        <taxon>Fungi</taxon>
        <taxon>Dikarya</taxon>
        <taxon>Ascomycota</taxon>
        <taxon>Pezizomycotina</taxon>
        <taxon>Dothideomycetes</taxon>
        <taxon>Dothideomycetidae</taxon>
        <taxon>Mycosphaerellales</taxon>
        <taxon>Teratosphaeriaceae</taxon>
        <taxon>Neohortaea</taxon>
    </lineage>
</organism>
<dbReference type="Proteomes" id="UP000799767">
    <property type="component" value="Unassembled WGS sequence"/>
</dbReference>
<evidence type="ECO:0000256" key="3">
    <source>
        <dbReference type="ARBA" id="ARBA00022989"/>
    </source>
</evidence>
<dbReference type="Gene3D" id="1.20.1250.20">
    <property type="entry name" value="MFS general substrate transporter like domains"/>
    <property type="match status" value="1"/>
</dbReference>
<dbReference type="OrthoDB" id="3936150at2759"/>
<dbReference type="PROSITE" id="PS50850">
    <property type="entry name" value="MFS"/>
    <property type="match status" value="1"/>
</dbReference>
<feature type="transmembrane region" description="Helical" evidence="6">
    <location>
        <begin position="146"/>
        <end position="164"/>
    </location>
</feature>
<feature type="transmembrane region" description="Helical" evidence="6">
    <location>
        <begin position="235"/>
        <end position="255"/>
    </location>
</feature>
<dbReference type="GeneID" id="54474884"/>
<name>A0A6A6PPQ1_9PEZI</name>
<accession>A0A6A6PPQ1</accession>
<feature type="transmembrane region" description="Helical" evidence="6">
    <location>
        <begin position="484"/>
        <end position="504"/>
    </location>
</feature>
<evidence type="ECO:0000259" key="7">
    <source>
        <dbReference type="PROSITE" id="PS50850"/>
    </source>
</evidence>
<dbReference type="PANTHER" id="PTHR23502">
    <property type="entry name" value="MAJOR FACILITATOR SUPERFAMILY"/>
    <property type="match status" value="1"/>
</dbReference>
<dbReference type="InterPro" id="IPR020846">
    <property type="entry name" value="MFS_dom"/>
</dbReference>
<feature type="transmembrane region" description="Helical" evidence="6">
    <location>
        <begin position="116"/>
        <end position="134"/>
    </location>
</feature>
<dbReference type="GO" id="GO:0005886">
    <property type="term" value="C:plasma membrane"/>
    <property type="evidence" value="ECO:0007669"/>
    <property type="project" value="TreeGrafter"/>
</dbReference>
<dbReference type="EMBL" id="MU001637">
    <property type="protein sequence ID" value="KAF2481604.1"/>
    <property type="molecule type" value="Genomic_DNA"/>
</dbReference>
<evidence type="ECO:0000256" key="5">
    <source>
        <dbReference type="SAM" id="MobiDB-lite"/>
    </source>
</evidence>
<feature type="transmembrane region" description="Helical" evidence="6">
    <location>
        <begin position="79"/>
        <end position="96"/>
    </location>
</feature>
<dbReference type="Pfam" id="PF07690">
    <property type="entry name" value="MFS_1"/>
    <property type="match status" value="1"/>
</dbReference>
<gene>
    <name evidence="8" type="ORF">BDY17DRAFT_299316</name>
</gene>
<comment type="subcellular location">
    <subcellularLocation>
        <location evidence="1">Membrane</location>
        <topology evidence="1">Multi-pass membrane protein</topology>
    </subcellularLocation>
</comment>
<keyword evidence="9" id="KW-1185">Reference proteome</keyword>
<evidence type="ECO:0000256" key="1">
    <source>
        <dbReference type="ARBA" id="ARBA00004141"/>
    </source>
</evidence>